<dbReference type="Gramene" id="Kaladp0048s0696.1.v1.1">
    <property type="protein sequence ID" value="Kaladp0048s0696.1.v1.1.CDS.1"/>
    <property type="gene ID" value="Kaladp0048s0696.v1.1"/>
</dbReference>
<evidence type="ECO:0000313" key="6">
    <source>
        <dbReference type="Proteomes" id="UP000594263"/>
    </source>
</evidence>
<dbReference type="PANTHER" id="PTHR31375">
    <property type="match status" value="1"/>
</dbReference>
<evidence type="ECO:0000259" key="4">
    <source>
        <dbReference type="Pfam" id="PF12708"/>
    </source>
</evidence>
<dbReference type="EnsemblPlants" id="Kaladp0048s0696.1.v1.1">
    <property type="protein sequence ID" value="Kaladp0048s0696.1.v1.1.CDS.1"/>
    <property type="gene ID" value="Kaladp0048s0696.v1.1"/>
</dbReference>
<organism evidence="5 6">
    <name type="scientific">Kalanchoe fedtschenkoi</name>
    <name type="common">Lavender scallops</name>
    <name type="synonym">South American air plant</name>
    <dbReference type="NCBI Taxonomy" id="63787"/>
    <lineage>
        <taxon>Eukaryota</taxon>
        <taxon>Viridiplantae</taxon>
        <taxon>Streptophyta</taxon>
        <taxon>Embryophyta</taxon>
        <taxon>Tracheophyta</taxon>
        <taxon>Spermatophyta</taxon>
        <taxon>Magnoliopsida</taxon>
        <taxon>eudicotyledons</taxon>
        <taxon>Gunneridae</taxon>
        <taxon>Pentapetalae</taxon>
        <taxon>Saxifragales</taxon>
        <taxon>Crassulaceae</taxon>
        <taxon>Kalanchoe</taxon>
    </lineage>
</organism>
<evidence type="ECO:0000256" key="2">
    <source>
        <dbReference type="ARBA" id="ARBA00022525"/>
    </source>
</evidence>
<dbReference type="GO" id="GO:0071555">
    <property type="term" value="P:cell wall organization"/>
    <property type="evidence" value="ECO:0007669"/>
    <property type="project" value="UniProtKB-KW"/>
</dbReference>
<feature type="domain" description="Rhamnogalacturonase A/B/Epimerase-like pectate lyase" evidence="4">
    <location>
        <begin position="30"/>
        <end position="78"/>
    </location>
</feature>
<dbReference type="GO" id="GO:0005576">
    <property type="term" value="C:extracellular region"/>
    <property type="evidence" value="ECO:0007669"/>
    <property type="project" value="UniProtKB-SubCell"/>
</dbReference>
<dbReference type="InterPro" id="IPR024535">
    <property type="entry name" value="RHGA/B-epi-like_pectate_lyase"/>
</dbReference>
<comment type="subcellular location">
    <subcellularLocation>
        <location evidence="1">Secreted</location>
    </subcellularLocation>
</comment>
<dbReference type="AlphaFoldDB" id="A0A7N0ZXF5"/>
<evidence type="ECO:0000256" key="3">
    <source>
        <dbReference type="ARBA" id="ARBA00023316"/>
    </source>
</evidence>
<dbReference type="Proteomes" id="UP000594263">
    <property type="component" value="Unplaced"/>
</dbReference>
<proteinExistence type="predicted"/>
<sequence>MPTYYSTTALITTIFITFSSFIHSSAAASYNVLAFGAVPTGLADSTQAFASAWTAACQTSNKSLIYVPKGRYLLTPVVFSGDNCAHNNTQVVFRIDGTLIAPSDHNVLGASADWIRFQRVDQVSIVGGALDAKGGSLWDCKAAANTSTSCIQGATVGETIFADQVLS</sequence>
<keyword evidence="6" id="KW-1185">Reference proteome</keyword>
<dbReference type="Gene3D" id="2.160.20.10">
    <property type="entry name" value="Single-stranded right-handed beta-helix, Pectin lyase-like"/>
    <property type="match status" value="1"/>
</dbReference>
<dbReference type="InterPro" id="IPR011050">
    <property type="entry name" value="Pectin_lyase_fold/virulence"/>
</dbReference>
<keyword evidence="3" id="KW-0961">Cell wall biogenesis/degradation</keyword>
<evidence type="ECO:0000256" key="1">
    <source>
        <dbReference type="ARBA" id="ARBA00004613"/>
    </source>
</evidence>
<accession>A0A7N0ZXF5</accession>
<dbReference type="SUPFAM" id="SSF51126">
    <property type="entry name" value="Pectin lyase-like"/>
    <property type="match status" value="1"/>
</dbReference>
<dbReference type="InterPro" id="IPR012334">
    <property type="entry name" value="Pectin_lyas_fold"/>
</dbReference>
<keyword evidence="2" id="KW-0964">Secreted</keyword>
<dbReference type="OMA" id="SEICACS"/>
<dbReference type="Pfam" id="PF12708">
    <property type="entry name" value="Pect-lyase_RHGA_epim"/>
    <property type="match status" value="1"/>
</dbReference>
<reference evidence="5" key="1">
    <citation type="submission" date="2021-01" db="UniProtKB">
        <authorList>
            <consortium name="EnsemblPlants"/>
        </authorList>
    </citation>
    <scope>IDENTIFICATION</scope>
</reference>
<evidence type="ECO:0000313" key="5">
    <source>
        <dbReference type="EnsemblPlants" id="Kaladp0048s0696.1.v1.1.CDS.1"/>
    </source>
</evidence>
<protein>
    <recommendedName>
        <fullName evidence="4">Rhamnogalacturonase A/B/Epimerase-like pectate lyase domain-containing protein</fullName>
    </recommendedName>
</protein>
<name>A0A7N0ZXF5_KALFE</name>